<feature type="region of interest" description="Disordered" evidence="1">
    <location>
        <begin position="30"/>
        <end position="83"/>
    </location>
</feature>
<dbReference type="Proteomes" id="UP000829196">
    <property type="component" value="Unassembled WGS sequence"/>
</dbReference>
<name>A0A8T3BEY8_DENNO</name>
<reference evidence="2" key="1">
    <citation type="journal article" date="2022" name="Front. Genet.">
        <title>Chromosome-Scale Assembly of the Dendrobium nobile Genome Provides Insights Into the Molecular Mechanism of the Biosynthesis of the Medicinal Active Ingredient of Dendrobium.</title>
        <authorList>
            <person name="Xu Q."/>
            <person name="Niu S.-C."/>
            <person name="Li K.-L."/>
            <person name="Zheng P.-J."/>
            <person name="Zhang X.-J."/>
            <person name="Jia Y."/>
            <person name="Liu Y."/>
            <person name="Niu Y.-X."/>
            <person name="Yu L.-H."/>
            <person name="Chen D.-F."/>
            <person name="Zhang G.-Q."/>
        </authorList>
    </citation>
    <scope>NUCLEOTIDE SEQUENCE</scope>
    <source>
        <tissue evidence="2">Leaf</tissue>
    </source>
</reference>
<feature type="compositionally biased region" description="Basic and acidic residues" evidence="1">
    <location>
        <begin position="72"/>
        <end position="83"/>
    </location>
</feature>
<accession>A0A8T3BEY8</accession>
<proteinExistence type="predicted"/>
<dbReference type="AlphaFoldDB" id="A0A8T3BEY8"/>
<evidence type="ECO:0000313" key="2">
    <source>
        <dbReference type="EMBL" id="KAI0508049.1"/>
    </source>
</evidence>
<gene>
    <name evidence="2" type="ORF">KFK09_014183</name>
</gene>
<evidence type="ECO:0000313" key="3">
    <source>
        <dbReference type="Proteomes" id="UP000829196"/>
    </source>
</evidence>
<organism evidence="2 3">
    <name type="scientific">Dendrobium nobile</name>
    <name type="common">Orchid</name>
    <dbReference type="NCBI Taxonomy" id="94219"/>
    <lineage>
        <taxon>Eukaryota</taxon>
        <taxon>Viridiplantae</taxon>
        <taxon>Streptophyta</taxon>
        <taxon>Embryophyta</taxon>
        <taxon>Tracheophyta</taxon>
        <taxon>Spermatophyta</taxon>
        <taxon>Magnoliopsida</taxon>
        <taxon>Liliopsida</taxon>
        <taxon>Asparagales</taxon>
        <taxon>Orchidaceae</taxon>
        <taxon>Epidendroideae</taxon>
        <taxon>Malaxideae</taxon>
        <taxon>Dendrobiinae</taxon>
        <taxon>Dendrobium</taxon>
    </lineage>
</organism>
<sequence>MKPFVSCRGEAGLGIFGGTPAACALQEHGKERESHRLTYLVRSSQTKQEEGESGRRGVQRFSSVVRPSQVKQEGESRRREAELRPSCVRPYLAVDLILRSNQSSRREEEGQPNPHVFPCCCFLLSWTKRGKYLYVFLHSSK</sequence>
<feature type="compositionally biased region" description="Polar residues" evidence="1">
    <location>
        <begin position="60"/>
        <end position="71"/>
    </location>
</feature>
<protein>
    <submittedName>
        <fullName evidence="2">Uncharacterized protein</fullName>
    </submittedName>
</protein>
<keyword evidence="3" id="KW-1185">Reference proteome</keyword>
<comment type="caution">
    <text evidence="2">The sequence shown here is derived from an EMBL/GenBank/DDBJ whole genome shotgun (WGS) entry which is preliminary data.</text>
</comment>
<evidence type="ECO:0000256" key="1">
    <source>
        <dbReference type="SAM" id="MobiDB-lite"/>
    </source>
</evidence>
<dbReference type="EMBL" id="JAGYWB010000010">
    <property type="protein sequence ID" value="KAI0508049.1"/>
    <property type="molecule type" value="Genomic_DNA"/>
</dbReference>